<gene>
    <name evidence="2" type="ORF">BO88DRAFT_33715</name>
</gene>
<name>A0A319BUS8_ASPVC</name>
<keyword evidence="1" id="KW-1133">Transmembrane helix</keyword>
<evidence type="ECO:0000313" key="3">
    <source>
        <dbReference type="Proteomes" id="UP000248405"/>
    </source>
</evidence>
<dbReference type="Proteomes" id="UP000248405">
    <property type="component" value="Unassembled WGS sequence"/>
</dbReference>
<proteinExistence type="predicted"/>
<evidence type="ECO:0000313" key="2">
    <source>
        <dbReference type="EMBL" id="PYH75279.1"/>
    </source>
</evidence>
<sequence length="87" mass="10390">MGWLRRLLVQFWDVRWTGRFAVLGVLFLGDGYWSVSWWMISWGVVDFISRYGVYLGQLGNVQYSTRFCEQVLEIVIFFVQWVKDIIS</sequence>
<evidence type="ECO:0000256" key="1">
    <source>
        <dbReference type="SAM" id="Phobius"/>
    </source>
</evidence>
<protein>
    <submittedName>
        <fullName evidence="2">Uncharacterized protein</fullName>
    </submittedName>
</protein>
<keyword evidence="3" id="KW-1185">Reference proteome</keyword>
<dbReference type="GeneID" id="37207524"/>
<reference evidence="2" key="1">
    <citation type="submission" date="2016-12" db="EMBL/GenBank/DDBJ databases">
        <title>The genomes of Aspergillus section Nigri reveals drivers in fungal speciation.</title>
        <authorList>
            <consortium name="DOE Joint Genome Institute"/>
            <person name="Vesth T.C."/>
            <person name="Nybo J."/>
            <person name="Theobald S."/>
            <person name="Brandl J."/>
            <person name="Frisvad J.C."/>
            <person name="Nielsen K.F."/>
            <person name="Lyhne E.K."/>
            <person name="Kogle M.E."/>
            <person name="Kuo A."/>
            <person name="Riley R."/>
            <person name="Clum A."/>
            <person name="Nolan M."/>
            <person name="Lipzen A."/>
            <person name="Salamov A."/>
            <person name="Henrissat B."/>
            <person name="Wiebenga A."/>
            <person name="De Vries R.P."/>
            <person name="Grigoriev I.V."/>
            <person name="Mortensen U.H."/>
            <person name="Andersen M.R."/>
            <person name="Baker S.E."/>
        </authorList>
    </citation>
    <scope>NUCLEOTIDE SEQUENCE [LARGE SCALE GENOMIC DNA]</scope>
    <source>
        <strain evidence="2">CBS 113365</strain>
    </source>
</reference>
<dbReference type="AlphaFoldDB" id="A0A319BUS8"/>
<feature type="transmembrane region" description="Helical" evidence="1">
    <location>
        <begin position="20"/>
        <end position="40"/>
    </location>
</feature>
<accession>A0A319BUS8</accession>
<dbReference type="EMBL" id="KZ821614">
    <property type="protein sequence ID" value="PYH75279.1"/>
    <property type="molecule type" value="Genomic_DNA"/>
</dbReference>
<keyword evidence="1" id="KW-0812">Transmembrane</keyword>
<dbReference type="RefSeq" id="XP_025569073.1">
    <property type="nucleotide sequence ID" value="XM_025702932.1"/>
</dbReference>
<organism evidence="2 3">
    <name type="scientific">Aspergillus vadensis (strain CBS 113365 / IMI 142717 / IBT 24658)</name>
    <dbReference type="NCBI Taxonomy" id="1448311"/>
    <lineage>
        <taxon>Eukaryota</taxon>
        <taxon>Fungi</taxon>
        <taxon>Dikarya</taxon>
        <taxon>Ascomycota</taxon>
        <taxon>Pezizomycotina</taxon>
        <taxon>Eurotiomycetes</taxon>
        <taxon>Eurotiomycetidae</taxon>
        <taxon>Eurotiales</taxon>
        <taxon>Aspergillaceae</taxon>
        <taxon>Aspergillus</taxon>
        <taxon>Aspergillus subgen. Circumdati</taxon>
    </lineage>
</organism>
<keyword evidence="1" id="KW-0472">Membrane</keyword>